<dbReference type="InterPro" id="IPR019956">
    <property type="entry name" value="Ubiquitin_dom"/>
</dbReference>
<dbReference type="SUPFAM" id="SSF46934">
    <property type="entry name" value="UBA-like"/>
    <property type="match status" value="1"/>
</dbReference>
<dbReference type="AlphaFoldDB" id="I2H371"/>
<dbReference type="Proteomes" id="UP000002866">
    <property type="component" value="Chromosome 4"/>
</dbReference>
<dbReference type="Pfam" id="PF23195">
    <property type="entry name" value="UBQLN1"/>
    <property type="match status" value="1"/>
</dbReference>
<dbReference type="GO" id="GO:0030674">
    <property type="term" value="F:protein-macromolecule adaptor activity"/>
    <property type="evidence" value="ECO:0007669"/>
    <property type="project" value="EnsemblFungi"/>
</dbReference>
<feature type="compositionally biased region" description="Low complexity" evidence="1">
    <location>
        <begin position="77"/>
        <end position="106"/>
    </location>
</feature>
<evidence type="ECO:0000313" key="5">
    <source>
        <dbReference type="Proteomes" id="UP000002866"/>
    </source>
</evidence>
<dbReference type="CDD" id="cd16106">
    <property type="entry name" value="Ubl_Dsk2p_like"/>
    <property type="match status" value="1"/>
</dbReference>
<dbReference type="InterPro" id="IPR006636">
    <property type="entry name" value="STI1_HS-bd"/>
</dbReference>
<dbReference type="InterPro" id="IPR009060">
    <property type="entry name" value="UBA-like_sf"/>
</dbReference>
<dbReference type="GO" id="GO:0030474">
    <property type="term" value="P:spindle pole body duplication"/>
    <property type="evidence" value="ECO:0007669"/>
    <property type="project" value="EnsemblFungi"/>
</dbReference>
<dbReference type="SUPFAM" id="SSF54236">
    <property type="entry name" value="Ubiquitin-like"/>
    <property type="match status" value="1"/>
</dbReference>
<feature type="region of interest" description="Disordered" evidence="1">
    <location>
        <begin position="220"/>
        <end position="274"/>
    </location>
</feature>
<dbReference type="GO" id="GO:0036503">
    <property type="term" value="P:ERAD pathway"/>
    <property type="evidence" value="ECO:0007669"/>
    <property type="project" value="EnsemblFungi"/>
</dbReference>
<dbReference type="Pfam" id="PF00240">
    <property type="entry name" value="ubiquitin"/>
    <property type="match status" value="1"/>
</dbReference>
<dbReference type="EMBL" id="HE806319">
    <property type="protein sequence ID" value="CCH60823.1"/>
    <property type="molecule type" value="Genomic_DNA"/>
</dbReference>
<accession>I2H371</accession>
<dbReference type="OrthoDB" id="267397at2759"/>
<dbReference type="RefSeq" id="XP_004180342.1">
    <property type="nucleotide sequence ID" value="XM_004180294.1"/>
</dbReference>
<dbReference type="PRINTS" id="PR00348">
    <property type="entry name" value="UBIQUITIN"/>
</dbReference>
<dbReference type="GO" id="GO:0036435">
    <property type="term" value="F:K48-linked polyubiquitin modification-dependent protein binding"/>
    <property type="evidence" value="ECO:0007669"/>
    <property type="project" value="EnsemblFungi"/>
</dbReference>
<dbReference type="CDD" id="cd14324">
    <property type="entry name" value="UBA_Dsk2p_like"/>
    <property type="match status" value="1"/>
</dbReference>
<dbReference type="InParanoid" id="I2H371"/>
<feature type="domain" description="Ubiquitin-like" evidence="3">
    <location>
        <begin position="1"/>
        <end position="71"/>
    </location>
</feature>
<feature type="compositionally biased region" description="Low complexity" evidence="1">
    <location>
        <begin position="236"/>
        <end position="263"/>
    </location>
</feature>
<feature type="compositionally biased region" description="Polar residues" evidence="1">
    <location>
        <begin position="264"/>
        <end position="274"/>
    </location>
</feature>
<dbReference type="OMA" id="PGMDMFG"/>
<dbReference type="GO" id="GO:0006511">
    <property type="term" value="P:ubiquitin-dependent protein catabolic process"/>
    <property type="evidence" value="ECO:0007669"/>
    <property type="project" value="TreeGrafter"/>
</dbReference>
<dbReference type="FunCoup" id="I2H371">
    <property type="interactions" value="730"/>
</dbReference>
<dbReference type="GO" id="GO:0072665">
    <property type="term" value="P:protein localization to vacuole"/>
    <property type="evidence" value="ECO:0007669"/>
    <property type="project" value="EnsemblFungi"/>
</dbReference>
<protein>
    <recommendedName>
        <fullName evidence="6">Ubiquitin-like domain-containing protein</fullName>
    </recommendedName>
</protein>
<dbReference type="PROSITE" id="PS50030">
    <property type="entry name" value="UBA"/>
    <property type="match status" value="1"/>
</dbReference>
<evidence type="ECO:0000313" key="4">
    <source>
        <dbReference type="EMBL" id="CCH60823.1"/>
    </source>
</evidence>
<feature type="region of interest" description="Disordered" evidence="1">
    <location>
        <begin position="76"/>
        <end position="109"/>
    </location>
</feature>
<keyword evidence="5" id="KW-1185">Reference proteome</keyword>
<sequence length="375" mass="40112">MTISVHIKSGQNTWDVEIEASSTIKDFKDKIAIVSEIPAPNQRLIYSGKILKDDQTIESYKIQDGHSIHMVKSGAHATASSTTNSMTTTNTTAPQNNNGSSGMSTGRGSGFNPLSDLTSARYAGYTNLPSADMFGPDGGSFASQSQDDMLHMLENPVFQSQMNEMLSNPEIVDFLINSNPQLQSLGPQARTMFQSPMFRQMLTNPDMIRQSMRMAQMMNGGEGTASASSFPAPGDSTTTTQPTSTNIDSDTNATNNTNNATNTPTDVPGTTNSGTAAANPFAALFDPSMNPYAALGGGNGNANNMFNPAAFAQALQAAAPHTQEPEDNRPPEERYEHQLRQLNDMGFFDFDKNVAALRRSGGSVQGAVNALLSEQ</sequence>
<dbReference type="Gene3D" id="3.10.20.90">
    <property type="entry name" value="Phosphatidylinositol 3-kinase Catalytic Subunit, Chain A, domain 1"/>
    <property type="match status" value="1"/>
</dbReference>
<dbReference type="GeneID" id="14496112"/>
<dbReference type="eggNOG" id="KOG0010">
    <property type="taxonomic scope" value="Eukaryota"/>
</dbReference>
<dbReference type="GO" id="GO:0005829">
    <property type="term" value="C:cytosol"/>
    <property type="evidence" value="ECO:0007669"/>
    <property type="project" value="TreeGrafter"/>
</dbReference>
<dbReference type="InterPro" id="IPR015496">
    <property type="entry name" value="Ubiquilin"/>
</dbReference>
<dbReference type="HOGENOM" id="CLU_024293_0_1_1"/>
<name>I2H371_HENB6</name>
<dbReference type="InterPro" id="IPR000626">
    <property type="entry name" value="Ubiquitin-like_dom"/>
</dbReference>
<feature type="domain" description="UBA" evidence="2">
    <location>
        <begin position="330"/>
        <end position="374"/>
    </location>
</feature>
<dbReference type="SMART" id="SM00165">
    <property type="entry name" value="UBA"/>
    <property type="match status" value="1"/>
</dbReference>
<evidence type="ECO:0000259" key="3">
    <source>
        <dbReference type="PROSITE" id="PS50053"/>
    </source>
</evidence>
<evidence type="ECO:0000259" key="2">
    <source>
        <dbReference type="PROSITE" id="PS50030"/>
    </source>
</evidence>
<dbReference type="KEGG" id="tbl:TBLA_0D03230"/>
<gene>
    <name evidence="4" type="primary">TBLA0D03230</name>
    <name evidence="4" type="ORF">TBLA_0D03230</name>
</gene>
<reference evidence="4 5" key="1">
    <citation type="journal article" date="2011" name="Proc. Natl. Acad. Sci. U.S.A.">
        <title>Evolutionary erosion of yeast sex chromosomes by mating-type switching accidents.</title>
        <authorList>
            <person name="Gordon J.L."/>
            <person name="Armisen D."/>
            <person name="Proux-Wera E."/>
            <person name="Oheigeartaigh S.S."/>
            <person name="Byrne K.P."/>
            <person name="Wolfe K.H."/>
        </authorList>
    </citation>
    <scope>NUCLEOTIDE SEQUENCE [LARGE SCALE GENOMIC DNA]</scope>
    <source>
        <strain evidence="5">ATCC 34711 / CBS 6284 / DSM 70876 / NBRC 10599 / NRRL Y-10934 / UCD 77-7</strain>
    </source>
</reference>
<evidence type="ECO:0000256" key="1">
    <source>
        <dbReference type="SAM" id="MobiDB-lite"/>
    </source>
</evidence>
<proteinExistence type="predicted"/>
<dbReference type="FunFam" id="1.10.8.10:FF:000024">
    <property type="entry name" value="Ubiquitin domain-containing protein DSK2"/>
    <property type="match status" value="1"/>
</dbReference>
<dbReference type="Gene3D" id="1.10.8.10">
    <property type="entry name" value="DNA helicase RuvA subunit, C-terminal domain"/>
    <property type="match status" value="1"/>
</dbReference>
<dbReference type="InterPro" id="IPR015940">
    <property type="entry name" value="UBA"/>
</dbReference>
<organism evidence="4 5">
    <name type="scientific">Henningerozyma blattae (strain ATCC 34711 / CBS 6284 / DSM 70876 / NBRC 10599 / NRRL Y-10934 / UCD 77-7)</name>
    <name type="common">Yeast</name>
    <name type="synonym">Tetrapisispora blattae</name>
    <dbReference type="NCBI Taxonomy" id="1071380"/>
    <lineage>
        <taxon>Eukaryota</taxon>
        <taxon>Fungi</taxon>
        <taxon>Dikarya</taxon>
        <taxon>Ascomycota</taxon>
        <taxon>Saccharomycotina</taxon>
        <taxon>Saccharomycetes</taxon>
        <taxon>Saccharomycetales</taxon>
        <taxon>Saccharomycetaceae</taxon>
        <taxon>Henningerozyma</taxon>
    </lineage>
</organism>
<evidence type="ECO:0008006" key="6">
    <source>
        <dbReference type="Google" id="ProtNLM"/>
    </source>
</evidence>
<dbReference type="PANTHER" id="PTHR10677">
    <property type="entry name" value="UBIQUILIN"/>
    <property type="match status" value="1"/>
</dbReference>
<dbReference type="PROSITE" id="PS50053">
    <property type="entry name" value="UBIQUITIN_2"/>
    <property type="match status" value="1"/>
</dbReference>
<dbReference type="SMART" id="SM00727">
    <property type="entry name" value="STI1"/>
    <property type="match status" value="2"/>
</dbReference>
<dbReference type="STRING" id="1071380.I2H371"/>
<dbReference type="SMART" id="SM00213">
    <property type="entry name" value="UBQ"/>
    <property type="match status" value="1"/>
</dbReference>
<dbReference type="PANTHER" id="PTHR10677:SF3">
    <property type="entry name" value="FI07626P-RELATED"/>
    <property type="match status" value="1"/>
</dbReference>
<dbReference type="InterPro" id="IPR029071">
    <property type="entry name" value="Ubiquitin-like_domsf"/>
</dbReference>